<proteinExistence type="predicted"/>
<dbReference type="AlphaFoldDB" id="A0A6C0HXN2"/>
<evidence type="ECO:0000313" key="2">
    <source>
        <dbReference type="EMBL" id="QHT84885.1"/>
    </source>
</evidence>
<dbReference type="Gene3D" id="2.60.120.200">
    <property type="match status" value="1"/>
</dbReference>
<keyword evidence="1" id="KW-1133">Transmembrane helix</keyword>
<dbReference type="SUPFAM" id="SSF49899">
    <property type="entry name" value="Concanavalin A-like lectins/glucanases"/>
    <property type="match status" value="1"/>
</dbReference>
<keyword evidence="1" id="KW-0812">Transmembrane</keyword>
<keyword evidence="1" id="KW-0472">Membrane</keyword>
<organism evidence="2">
    <name type="scientific">viral metagenome</name>
    <dbReference type="NCBI Taxonomy" id="1070528"/>
    <lineage>
        <taxon>unclassified sequences</taxon>
        <taxon>metagenomes</taxon>
        <taxon>organismal metagenomes</taxon>
    </lineage>
</organism>
<sequence>MGIGSILLVIIIIVLLYVALRYIFSDVNTLTGISSGTIKQTIDASTLASSGANTSNFTYSIWFYVDDWNYKYGEQKIIYGRMGTLSTTPDDIKTMDPCPAVTLGSVENNLAVYLACNPTDDETDTDPTDYVDPTTKAIIHTCNVANVPIQKWVNLLISAYGRTLDIYLDGKLVQTCLLPGVAKINADAPVYVTPNGGFSGWTAKFQYYPNSTDPQTAWNIYQAGYGASMLSNVFGKYQVKVSVMEGSTEDSSFTIG</sequence>
<evidence type="ECO:0000256" key="1">
    <source>
        <dbReference type="SAM" id="Phobius"/>
    </source>
</evidence>
<name>A0A6C0HXN2_9ZZZZ</name>
<feature type="transmembrane region" description="Helical" evidence="1">
    <location>
        <begin position="6"/>
        <end position="24"/>
    </location>
</feature>
<evidence type="ECO:0008006" key="3">
    <source>
        <dbReference type="Google" id="ProtNLM"/>
    </source>
</evidence>
<reference evidence="2" key="1">
    <citation type="journal article" date="2020" name="Nature">
        <title>Giant virus diversity and host interactions through global metagenomics.</title>
        <authorList>
            <person name="Schulz F."/>
            <person name="Roux S."/>
            <person name="Paez-Espino D."/>
            <person name="Jungbluth S."/>
            <person name="Walsh D.A."/>
            <person name="Denef V.J."/>
            <person name="McMahon K.D."/>
            <person name="Konstantinidis K.T."/>
            <person name="Eloe-Fadrosh E.A."/>
            <person name="Kyrpides N.C."/>
            <person name="Woyke T."/>
        </authorList>
    </citation>
    <scope>NUCLEOTIDE SEQUENCE</scope>
    <source>
        <strain evidence="2">GVMAG-M-3300023184-178</strain>
    </source>
</reference>
<protein>
    <recommendedName>
        <fullName evidence="3">Lectin/glucanase superfamily protein</fullName>
    </recommendedName>
</protein>
<dbReference type="InterPro" id="IPR013320">
    <property type="entry name" value="ConA-like_dom_sf"/>
</dbReference>
<accession>A0A6C0HXN2</accession>
<dbReference type="EMBL" id="MN740028">
    <property type="protein sequence ID" value="QHT84885.1"/>
    <property type="molecule type" value="Genomic_DNA"/>
</dbReference>